<evidence type="ECO:0000256" key="1">
    <source>
        <dbReference type="SAM" id="MobiDB-lite"/>
    </source>
</evidence>
<feature type="compositionally biased region" description="Basic and acidic residues" evidence="1">
    <location>
        <begin position="1081"/>
        <end position="1102"/>
    </location>
</feature>
<feature type="region of interest" description="Disordered" evidence="1">
    <location>
        <begin position="27"/>
        <end position="50"/>
    </location>
</feature>
<feature type="compositionally biased region" description="Polar residues" evidence="1">
    <location>
        <begin position="500"/>
        <end position="509"/>
    </location>
</feature>
<accession>A0ABM5AR09</accession>
<feature type="compositionally biased region" description="Polar residues" evidence="1">
    <location>
        <begin position="600"/>
        <end position="610"/>
    </location>
</feature>
<feature type="compositionally biased region" description="Polar residues" evidence="1">
    <location>
        <begin position="548"/>
        <end position="561"/>
    </location>
</feature>
<feature type="region of interest" description="Disordered" evidence="1">
    <location>
        <begin position="439"/>
        <end position="617"/>
    </location>
</feature>
<evidence type="ECO:0000313" key="3">
    <source>
        <dbReference type="Proteomes" id="UP001652641"/>
    </source>
</evidence>
<feature type="compositionally biased region" description="Basic and acidic residues" evidence="1">
    <location>
        <begin position="1207"/>
        <end position="1224"/>
    </location>
</feature>
<feature type="compositionally biased region" description="Polar residues" evidence="1">
    <location>
        <begin position="522"/>
        <end position="535"/>
    </location>
</feature>
<feature type="region of interest" description="Disordered" evidence="1">
    <location>
        <begin position="1065"/>
        <end position="1224"/>
    </location>
</feature>
<feature type="compositionally biased region" description="Basic and acidic residues" evidence="1">
    <location>
        <begin position="106"/>
        <end position="121"/>
    </location>
</feature>
<feature type="region of interest" description="Disordered" evidence="1">
    <location>
        <begin position="152"/>
        <end position="171"/>
    </location>
</feature>
<evidence type="ECO:0000256" key="2">
    <source>
        <dbReference type="SAM" id="SignalP"/>
    </source>
</evidence>
<evidence type="ECO:0000313" key="4">
    <source>
        <dbReference type="RefSeq" id="XP_072617218.1"/>
    </source>
</evidence>
<keyword evidence="3" id="KW-1185">Reference proteome</keyword>
<feature type="compositionally biased region" description="Polar residues" evidence="1">
    <location>
        <begin position="448"/>
        <end position="457"/>
    </location>
</feature>
<dbReference type="InterPro" id="IPR050792">
    <property type="entry name" value="ADP-ribosylglycohydrolase"/>
</dbReference>
<feature type="signal peptide" evidence="2">
    <location>
        <begin position="1"/>
        <end position="23"/>
    </location>
</feature>
<organism evidence="3 4">
    <name type="scientific">Vulpes vulpes</name>
    <name type="common">Red fox</name>
    <dbReference type="NCBI Taxonomy" id="9627"/>
    <lineage>
        <taxon>Eukaryota</taxon>
        <taxon>Metazoa</taxon>
        <taxon>Chordata</taxon>
        <taxon>Craniata</taxon>
        <taxon>Vertebrata</taxon>
        <taxon>Euteleostomi</taxon>
        <taxon>Mammalia</taxon>
        <taxon>Eutheria</taxon>
        <taxon>Laurasiatheria</taxon>
        <taxon>Carnivora</taxon>
        <taxon>Caniformia</taxon>
        <taxon>Canidae</taxon>
        <taxon>Vulpes</taxon>
    </lineage>
</organism>
<dbReference type="Proteomes" id="UP001652641">
    <property type="component" value="Chromosome 6"/>
</dbReference>
<feature type="region of interest" description="Disordered" evidence="1">
    <location>
        <begin position="269"/>
        <end position="291"/>
    </location>
</feature>
<feature type="region of interest" description="Disordered" evidence="1">
    <location>
        <begin position="106"/>
        <end position="137"/>
    </location>
</feature>
<name>A0ABM5AR09_VULVU</name>
<gene>
    <name evidence="4" type="primary">LOC112927490</name>
</gene>
<sequence>MTCEPAVRAVLGSLLLYVTELQARPPEPAPAMRAEGTRSRVGCPSETQNTQRRPTCFQLLQARFMGTGREPRLKKTQEVGRLIFKDKQGPSRSLVTTTINKLLEKAREGASCPTRDRETLHSQKPRQSSPTRKGTVKNILKIFLAAEQKNVHEEPNAAKGPPPTPAPKRGSVLSRLREKFEQSGCLCSEAGVLPLRKDGRKKKNLQKRRLHRPETRVLCTATMTSTCIRTPLARFLACTAEPRLALNIATVVCRPRSWLSHCAKIRHSDRGRVPEGSKTAGQGQPAGGAPADRLHMALLGGEPAPCPVSPRGREPMVPLLQPACSGQAGAVGGCRMGEPPAGDATQYTWEPGEAGAGAGTAPEVALMVCSSEDETEGVTLGSEGDPLFAVQETFPEQKTVGHIPPLLAPAVQALWRTQSAMEPPQVTVMRPVVYKMPPSPATLPKTMQPPQVTTTRPDTCKVQPPPATLPKTMQPPQVTTTRPDMCKVQPPPATLPKTMQPPQVTTTRPDTCKVQPPPATLPKSTEPPQVTTTRPDTCKVQPPPATLPKSTEPPQVTTTRPDTCKVQPPPATLPKTMQPPQVTAMRPDTCKVQPPPATLPKTTEPPQVTIPSARGATSVGQDLLTAAPQKCPTQGKETTHSFGAPKELQHPEGMAGEAMSELACEKHQLPMSHDKLIHGGDAPWHHPTASENQRSGDSPLAPGHEQGLPPDRGRPAGISALLEAPLSDRTRSDSPTSMDKKVLCGRELRGPPLRDSARPGPQAAGSTGPSLGGYRPASFGKCLKPSTEIPRLVVATGAMESHGTPVPGNTVNAVNSEAREQNPVHQGESLAAGALAQDTSQPHSSAPAGSWRHLLGAAESGACGGSGHHQAETPESPAAVPLEAAGTPHKNVVTEGEASIVAGGRGAAAAHRSPWGADMTPGPGWAHPTPQSRGAVGSPPLPPENQQAQEDKRIMPKIQVLPRAGAPCRPPSPQAAAEGQRAGRAPPKCPNVQAQPLPTSIPRAGVWEGAKVGDRRRPWSGLGMLEDGAMGPTRLDGAPKEGAALWGQKAGSHAAEEGQMWPWRVEGGRGTKVGARGVETGPHHTEKGPEHAREQQAQRAEHLPGGPGAQAGENQAPPPPESLGHPALAQASRMSPHIWAGPLHNSSEAVAVADVSGRSQGAPSASQGGPGAPHEVGRNQRSSSPKPVLGFTVPAPRPGGCQMPRAPTEEGSPHTMEAEKGALAHEHRTRLARFAKYRAQSFGDQRSFDLSFRPTTIRASDTFELPK</sequence>
<dbReference type="GeneID" id="112927490"/>
<feature type="chain" id="PRO_5047354673" description="Nascent polypeptide-associated complex subunit alpha, muscle-specific form-like" evidence="2">
    <location>
        <begin position="24"/>
        <end position="1267"/>
    </location>
</feature>
<feature type="compositionally biased region" description="Low complexity" evidence="1">
    <location>
        <begin position="280"/>
        <end position="291"/>
    </location>
</feature>
<feature type="region of interest" description="Disordered" evidence="1">
    <location>
        <begin position="673"/>
        <end position="775"/>
    </location>
</feature>
<keyword evidence="2" id="KW-0732">Signal</keyword>
<reference evidence="4" key="1">
    <citation type="submission" date="2025-08" db="UniProtKB">
        <authorList>
            <consortium name="RefSeq"/>
        </authorList>
    </citation>
    <scope>IDENTIFICATION</scope>
    <source>
        <tissue evidence="4">Cell line</tissue>
    </source>
</reference>
<feature type="region of interest" description="Disordered" evidence="1">
    <location>
        <begin position="629"/>
        <end position="658"/>
    </location>
</feature>
<feature type="compositionally biased region" description="Basic and acidic residues" evidence="1">
    <location>
        <begin position="726"/>
        <end position="749"/>
    </location>
</feature>
<dbReference type="PANTHER" id="PTHR16222">
    <property type="entry name" value="ADP-RIBOSYLGLYCOHYDROLASE"/>
    <property type="match status" value="1"/>
</dbReference>
<proteinExistence type="predicted"/>
<protein>
    <recommendedName>
        <fullName evidence="5">Nascent polypeptide-associated complex subunit alpha, muscle-specific form-like</fullName>
    </recommendedName>
</protein>
<feature type="compositionally biased region" description="Low complexity" evidence="1">
    <location>
        <begin position="974"/>
        <end position="986"/>
    </location>
</feature>
<feature type="region of interest" description="Disordered" evidence="1">
    <location>
        <begin position="903"/>
        <end position="1040"/>
    </location>
</feature>
<dbReference type="RefSeq" id="XP_072617218.1">
    <property type="nucleotide sequence ID" value="XM_072761117.1"/>
</dbReference>
<dbReference type="PANTHER" id="PTHR16222:SF23">
    <property type="entry name" value="INACTIVE ADP-RIBOSYLTRANSFERASE ARH2"/>
    <property type="match status" value="1"/>
</dbReference>
<evidence type="ECO:0008006" key="5">
    <source>
        <dbReference type="Google" id="ProtNLM"/>
    </source>
</evidence>